<dbReference type="OrthoDB" id="9856214at2"/>
<dbReference type="Proteomes" id="UP000244081">
    <property type="component" value="Unassembled WGS sequence"/>
</dbReference>
<evidence type="ECO:0000313" key="3">
    <source>
        <dbReference type="Proteomes" id="UP000244081"/>
    </source>
</evidence>
<feature type="transmembrane region" description="Helical" evidence="1">
    <location>
        <begin position="52"/>
        <end position="79"/>
    </location>
</feature>
<dbReference type="AlphaFoldDB" id="A0A2T5VFZ0"/>
<feature type="transmembrane region" description="Helical" evidence="1">
    <location>
        <begin position="12"/>
        <end position="40"/>
    </location>
</feature>
<keyword evidence="1" id="KW-0812">Transmembrane</keyword>
<sequence length="261" mass="28228">MAHIDYRTGLIILLPLVLLFLAGLAAGVVAAFLICNLPLLKRMWDKGGAMSFALSASLSLTLTVLIGSVLSGLLLKLGLFGNDVYVPESFPLFLARPTLEFFLVMLASLALAFLAFGFLRRSSELVQRVVVPVVFIAVFVLGLALVKTWSSYWILADQFDTDLFAGTLYQMVYGELATIGGAFATLGDAFSANGGGLFGRLFQSLGGELDTLWNTVRNAGGNQFVLVEAFPVIFAVSSLVALVYMVLRWPFTAFSHAKDEH</sequence>
<proteinExistence type="predicted"/>
<dbReference type="EMBL" id="QAYG01000001">
    <property type="protein sequence ID" value="PTW62673.1"/>
    <property type="molecule type" value="Genomic_DNA"/>
</dbReference>
<protein>
    <submittedName>
        <fullName evidence="2">Uncharacterized protein</fullName>
    </submittedName>
</protein>
<feature type="transmembrane region" description="Helical" evidence="1">
    <location>
        <begin position="131"/>
        <end position="155"/>
    </location>
</feature>
<keyword evidence="1" id="KW-1133">Transmembrane helix</keyword>
<name>A0A2T5VFZ0_9HYPH</name>
<organism evidence="2 3">
    <name type="scientific">Breoghania corrubedonensis</name>
    <dbReference type="NCBI Taxonomy" id="665038"/>
    <lineage>
        <taxon>Bacteria</taxon>
        <taxon>Pseudomonadati</taxon>
        <taxon>Pseudomonadota</taxon>
        <taxon>Alphaproteobacteria</taxon>
        <taxon>Hyphomicrobiales</taxon>
        <taxon>Stappiaceae</taxon>
        <taxon>Breoghania</taxon>
    </lineage>
</organism>
<comment type="caution">
    <text evidence="2">The sequence shown here is derived from an EMBL/GenBank/DDBJ whole genome shotgun (WGS) entry which is preliminary data.</text>
</comment>
<feature type="transmembrane region" description="Helical" evidence="1">
    <location>
        <begin position="99"/>
        <end position="119"/>
    </location>
</feature>
<feature type="transmembrane region" description="Helical" evidence="1">
    <location>
        <begin position="224"/>
        <end position="247"/>
    </location>
</feature>
<evidence type="ECO:0000313" key="2">
    <source>
        <dbReference type="EMBL" id="PTW62673.1"/>
    </source>
</evidence>
<gene>
    <name evidence="2" type="ORF">C8N35_101720</name>
</gene>
<keyword evidence="1" id="KW-0472">Membrane</keyword>
<dbReference type="RefSeq" id="WP_107988208.1">
    <property type="nucleotide sequence ID" value="NZ_QAYG01000001.1"/>
</dbReference>
<accession>A0A2T5VFZ0</accession>
<keyword evidence="3" id="KW-1185">Reference proteome</keyword>
<reference evidence="2 3" key="1">
    <citation type="submission" date="2018-04" db="EMBL/GenBank/DDBJ databases">
        <title>Genomic Encyclopedia of Archaeal and Bacterial Type Strains, Phase II (KMG-II): from individual species to whole genera.</title>
        <authorList>
            <person name="Goeker M."/>
        </authorList>
    </citation>
    <scope>NUCLEOTIDE SEQUENCE [LARGE SCALE GENOMIC DNA]</scope>
    <source>
        <strain evidence="2 3">DSM 23382</strain>
    </source>
</reference>
<evidence type="ECO:0000256" key="1">
    <source>
        <dbReference type="SAM" id="Phobius"/>
    </source>
</evidence>